<comment type="caution">
    <text evidence="3">The sequence shown here is derived from an EMBL/GenBank/DDBJ whole genome shotgun (WGS) entry which is preliminary data.</text>
</comment>
<keyword evidence="1" id="KW-0812">Transmembrane</keyword>
<evidence type="ECO:0000256" key="1">
    <source>
        <dbReference type="SAM" id="Phobius"/>
    </source>
</evidence>
<organism evidence="3 4">
    <name type="scientific">Erythroxylum novogranatense</name>
    <dbReference type="NCBI Taxonomy" id="1862640"/>
    <lineage>
        <taxon>Eukaryota</taxon>
        <taxon>Viridiplantae</taxon>
        <taxon>Streptophyta</taxon>
        <taxon>Embryophyta</taxon>
        <taxon>Tracheophyta</taxon>
        <taxon>Spermatophyta</taxon>
        <taxon>Magnoliopsida</taxon>
        <taxon>eudicotyledons</taxon>
        <taxon>Gunneridae</taxon>
        <taxon>Pentapetalae</taxon>
        <taxon>rosids</taxon>
        <taxon>fabids</taxon>
        <taxon>Malpighiales</taxon>
        <taxon>Erythroxylaceae</taxon>
        <taxon>Erythroxylum</taxon>
    </lineage>
</organism>
<dbReference type="Pfam" id="PF06376">
    <property type="entry name" value="AGP"/>
    <property type="match status" value="1"/>
</dbReference>
<keyword evidence="2" id="KW-0732">Signal</keyword>
<evidence type="ECO:0000313" key="3">
    <source>
        <dbReference type="EMBL" id="KAJ8749836.1"/>
    </source>
</evidence>
<gene>
    <name evidence="3" type="ORF">K2173_013239</name>
</gene>
<keyword evidence="1" id="KW-1133">Transmembrane helix</keyword>
<sequence length="65" mass="6748">MTSSMKLFALPIISFLLLALSQLGCGQAIAPSPVAEAPSSDGNTVDQGIAYVLMLVALAITYLIH</sequence>
<accession>A0AAV8SCU1</accession>
<feature type="chain" id="PRO_5043350438" evidence="2">
    <location>
        <begin position="27"/>
        <end position="65"/>
    </location>
</feature>
<feature type="signal peptide" evidence="2">
    <location>
        <begin position="1"/>
        <end position="26"/>
    </location>
</feature>
<dbReference type="EMBL" id="JAIWQS010000011">
    <property type="protein sequence ID" value="KAJ8749836.1"/>
    <property type="molecule type" value="Genomic_DNA"/>
</dbReference>
<keyword evidence="1" id="KW-0472">Membrane</keyword>
<dbReference type="AlphaFoldDB" id="A0AAV8SCU1"/>
<evidence type="ECO:0000256" key="2">
    <source>
        <dbReference type="SAM" id="SignalP"/>
    </source>
</evidence>
<dbReference type="PANTHER" id="PTHR33374">
    <property type="entry name" value="ARABINOGALACTAN PROTEIN 20"/>
    <property type="match status" value="1"/>
</dbReference>
<protein>
    <submittedName>
        <fullName evidence="3">Uncharacterized protein</fullName>
    </submittedName>
</protein>
<reference evidence="3 4" key="1">
    <citation type="submission" date="2021-09" db="EMBL/GenBank/DDBJ databases">
        <title>Genomic insights and catalytic innovation underlie evolution of tropane alkaloids biosynthesis.</title>
        <authorList>
            <person name="Wang Y.-J."/>
            <person name="Tian T."/>
            <person name="Huang J.-P."/>
            <person name="Huang S.-X."/>
        </authorList>
    </citation>
    <scope>NUCLEOTIDE SEQUENCE [LARGE SCALE GENOMIC DNA]</scope>
    <source>
        <strain evidence="3">KIB-2018</strain>
        <tissue evidence="3">Leaf</tissue>
    </source>
</reference>
<dbReference type="Proteomes" id="UP001159364">
    <property type="component" value="Linkage Group LG11"/>
</dbReference>
<keyword evidence="4" id="KW-1185">Reference proteome</keyword>
<evidence type="ECO:0000313" key="4">
    <source>
        <dbReference type="Proteomes" id="UP001159364"/>
    </source>
</evidence>
<name>A0AAV8SCU1_9ROSI</name>
<feature type="transmembrane region" description="Helical" evidence="1">
    <location>
        <begin position="44"/>
        <end position="64"/>
    </location>
</feature>
<dbReference type="InterPro" id="IPR009424">
    <property type="entry name" value="AGP16/20/22/41"/>
</dbReference>
<proteinExistence type="predicted"/>